<dbReference type="InterPro" id="IPR053151">
    <property type="entry name" value="RNase_H-like"/>
</dbReference>
<feature type="chain" id="PRO_5046144870" evidence="1">
    <location>
        <begin position="17"/>
        <end position="312"/>
    </location>
</feature>
<dbReference type="InterPro" id="IPR026960">
    <property type="entry name" value="RVT-Znf"/>
</dbReference>
<organism evidence="4 5">
    <name type="scientific">Hibiscus sabdariffa</name>
    <name type="common">roselle</name>
    <dbReference type="NCBI Taxonomy" id="183260"/>
    <lineage>
        <taxon>Eukaryota</taxon>
        <taxon>Viridiplantae</taxon>
        <taxon>Streptophyta</taxon>
        <taxon>Embryophyta</taxon>
        <taxon>Tracheophyta</taxon>
        <taxon>Spermatophyta</taxon>
        <taxon>Magnoliopsida</taxon>
        <taxon>eudicotyledons</taxon>
        <taxon>Gunneridae</taxon>
        <taxon>Pentapetalae</taxon>
        <taxon>rosids</taxon>
        <taxon>malvids</taxon>
        <taxon>Malvales</taxon>
        <taxon>Malvaceae</taxon>
        <taxon>Malvoideae</taxon>
        <taxon>Hibiscus</taxon>
    </lineage>
</organism>
<evidence type="ECO:0000256" key="1">
    <source>
        <dbReference type="SAM" id="SignalP"/>
    </source>
</evidence>
<dbReference type="Pfam" id="PF13966">
    <property type="entry name" value="zf-RVT"/>
    <property type="match status" value="1"/>
</dbReference>
<keyword evidence="5" id="KW-1185">Reference proteome</keyword>
<dbReference type="PANTHER" id="PTHR47723:SF19">
    <property type="entry name" value="POLYNUCLEOTIDYL TRANSFERASE, RIBONUCLEASE H-LIKE SUPERFAMILY PROTEIN"/>
    <property type="match status" value="1"/>
</dbReference>
<dbReference type="InterPro" id="IPR044730">
    <property type="entry name" value="RNase_H-like_dom_plant"/>
</dbReference>
<proteinExistence type="predicted"/>
<dbReference type="InterPro" id="IPR002156">
    <property type="entry name" value="RNaseH_domain"/>
</dbReference>
<accession>A0ABR1ZLS4</accession>
<gene>
    <name evidence="4" type="ORF">V6N11_051379</name>
</gene>
<dbReference type="EMBL" id="JBBPBN010000886">
    <property type="protein sequence ID" value="KAK8481574.1"/>
    <property type="molecule type" value="Genomic_DNA"/>
</dbReference>
<evidence type="ECO:0000259" key="3">
    <source>
        <dbReference type="Pfam" id="PF13966"/>
    </source>
</evidence>
<dbReference type="InterPro" id="IPR036397">
    <property type="entry name" value="RNaseH_sf"/>
</dbReference>
<feature type="signal peptide" evidence="1">
    <location>
        <begin position="1"/>
        <end position="16"/>
    </location>
</feature>
<sequence>MLLVPISLPIFTPVNATVDSNGNWDWAAFQHLLPRDVLAHIAIIMPTYLLDIPDKPGCGDDNIWKLIHKSRTLLRTKSFLWLVCKNRVLTNAERLRHHIANTTECACCGARVEDLDHLLRQCPFAREVWEPLIRLYKVGEFFETPTPVWIKWNLQNPSYFANVQADWDIKFGAILWNLWRFRNRRVFDPDDVQLESVESCSQRIVGVVCRAASQSSLGESSVIEQRARSIVWKPSAPDKVKLNIDGACRLSDGVASCGGVFRDSNGAWVAGFSKYVGRCSALEAEFWAVFEGLQCAWQLGHRRVLVESDCWA</sequence>
<reference evidence="4 5" key="1">
    <citation type="journal article" date="2024" name="G3 (Bethesda)">
        <title>Genome assembly of Hibiscus sabdariffa L. provides insights into metabolisms of medicinal natural products.</title>
        <authorList>
            <person name="Kim T."/>
        </authorList>
    </citation>
    <scope>NUCLEOTIDE SEQUENCE [LARGE SCALE GENOMIC DNA]</scope>
    <source>
        <strain evidence="4">TK-2024</strain>
        <tissue evidence="4">Old leaves</tissue>
    </source>
</reference>
<dbReference type="InterPro" id="IPR012337">
    <property type="entry name" value="RNaseH-like_sf"/>
</dbReference>
<feature type="domain" description="RNase H type-1" evidence="2">
    <location>
        <begin position="243"/>
        <end position="310"/>
    </location>
</feature>
<dbReference type="SUPFAM" id="SSF53098">
    <property type="entry name" value="Ribonuclease H-like"/>
    <property type="match status" value="1"/>
</dbReference>
<keyword evidence="1" id="KW-0732">Signal</keyword>
<comment type="caution">
    <text evidence="4">The sequence shown here is derived from an EMBL/GenBank/DDBJ whole genome shotgun (WGS) entry which is preliminary data.</text>
</comment>
<evidence type="ECO:0000259" key="2">
    <source>
        <dbReference type="Pfam" id="PF13456"/>
    </source>
</evidence>
<dbReference type="Pfam" id="PF13456">
    <property type="entry name" value="RVT_3"/>
    <property type="match status" value="1"/>
</dbReference>
<feature type="domain" description="Reverse transcriptase zinc-binding" evidence="3">
    <location>
        <begin position="61"/>
        <end position="129"/>
    </location>
</feature>
<dbReference type="Gene3D" id="3.30.420.10">
    <property type="entry name" value="Ribonuclease H-like superfamily/Ribonuclease H"/>
    <property type="match status" value="1"/>
</dbReference>
<name>A0ABR1ZLS4_9ROSI</name>
<dbReference type="PANTHER" id="PTHR47723">
    <property type="entry name" value="OS05G0353850 PROTEIN"/>
    <property type="match status" value="1"/>
</dbReference>
<protein>
    <submittedName>
        <fullName evidence="4">Uncharacterized protein</fullName>
    </submittedName>
</protein>
<evidence type="ECO:0000313" key="4">
    <source>
        <dbReference type="EMBL" id="KAK8481574.1"/>
    </source>
</evidence>
<dbReference type="CDD" id="cd06222">
    <property type="entry name" value="RNase_H_like"/>
    <property type="match status" value="1"/>
</dbReference>
<evidence type="ECO:0000313" key="5">
    <source>
        <dbReference type="Proteomes" id="UP001396334"/>
    </source>
</evidence>
<dbReference type="Proteomes" id="UP001396334">
    <property type="component" value="Unassembled WGS sequence"/>
</dbReference>